<evidence type="ECO:0000313" key="2">
    <source>
        <dbReference type="EMBL" id="CAL1148142.1"/>
    </source>
</evidence>
<dbReference type="AlphaFoldDB" id="A0A9P1CPG3"/>
<accession>A0A9P1CPG3</accession>
<proteinExistence type="predicted"/>
<organism evidence="1">
    <name type="scientific">Cladocopium goreaui</name>
    <dbReference type="NCBI Taxonomy" id="2562237"/>
    <lineage>
        <taxon>Eukaryota</taxon>
        <taxon>Sar</taxon>
        <taxon>Alveolata</taxon>
        <taxon>Dinophyceae</taxon>
        <taxon>Suessiales</taxon>
        <taxon>Symbiodiniaceae</taxon>
        <taxon>Cladocopium</taxon>
    </lineage>
</organism>
<evidence type="ECO:0000313" key="1">
    <source>
        <dbReference type="EMBL" id="CAI3994767.1"/>
    </source>
</evidence>
<dbReference type="EMBL" id="CAMXCT030001994">
    <property type="protein sequence ID" value="CAL4782079.1"/>
    <property type="molecule type" value="Genomic_DNA"/>
</dbReference>
<dbReference type="OrthoDB" id="431012at2759"/>
<evidence type="ECO:0000313" key="3">
    <source>
        <dbReference type="Proteomes" id="UP001152797"/>
    </source>
</evidence>
<keyword evidence="3" id="KW-1185">Reference proteome</keyword>
<gene>
    <name evidence="1" type="ORF">C1SCF055_LOCUS21390</name>
</gene>
<sequence length="127" mass="14384">MSAERLRFTESDAAAMGQVFLARGAQTDKQWDDDKQVAETAAKRKCEENCGRAPWGCRWFHDWKRNVDAAVARSQALHVFYFEGRVGRGKLPWQELSNETSVRKARENGGLGASQTAEVAYLDRRGY</sequence>
<reference evidence="1" key="1">
    <citation type="submission" date="2022-10" db="EMBL/GenBank/DDBJ databases">
        <authorList>
            <person name="Chen Y."/>
            <person name="Dougan E. K."/>
            <person name="Chan C."/>
            <person name="Rhodes N."/>
            <person name="Thang M."/>
        </authorList>
    </citation>
    <scope>NUCLEOTIDE SEQUENCE</scope>
</reference>
<dbReference type="EMBL" id="CAMXCT010001994">
    <property type="protein sequence ID" value="CAI3994767.1"/>
    <property type="molecule type" value="Genomic_DNA"/>
</dbReference>
<reference evidence="2" key="2">
    <citation type="submission" date="2024-04" db="EMBL/GenBank/DDBJ databases">
        <authorList>
            <person name="Chen Y."/>
            <person name="Shah S."/>
            <person name="Dougan E. K."/>
            <person name="Thang M."/>
            <person name="Chan C."/>
        </authorList>
    </citation>
    <scope>NUCLEOTIDE SEQUENCE [LARGE SCALE GENOMIC DNA]</scope>
</reference>
<comment type="caution">
    <text evidence="1">The sequence shown here is derived from an EMBL/GenBank/DDBJ whole genome shotgun (WGS) entry which is preliminary data.</text>
</comment>
<name>A0A9P1CPG3_9DINO</name>
<protein>
    <submittedName>
        <fullName evidence="1">Uncharacterized protein</fullName>
    </submittedName>
</protein>
<dbReference type="EMBL" id="CAMXCT020001994">
    <property type="protein sequence ID" value="CAL1148142.1"/>
    <property type="molecule type" value="Genomic_DNA"/>
</dbReference>
<dbReference type="Proteomes" id="UP001152797">
    <property type="component" value="Unassembled WGS sequence"/>
</dbReference>